<dbReference type="Gene3D" id="3.40.50.10610">
    <property type="entry name" value="ABC-type transport auxiliary lipoprotein component"/>
    <property type="match status" value="1"/>
</dbReference>
<feature type="domain" description="CHAT" evidence="3">
    <location>
        <begin position="899"/>
        <end position="1199"/>
    </location>
</feature>
<feature type="domain" description="PEGA" evidence="2">
    <location>
        <begin position="175"/>
        <end position="202"/>
    </location>
</feature>
<organism evidence="4 5">
    <name type="scientific">candidate division CSSED10-310 bacterium</name>
    <dbReference type="NCBI Taxonomy" id="2855610"/>
    <lineage>
        <taxon>Bacteria</taxon>
        <taxon>Bacteria division CSSED10-310</taxon>
    </lineage>
</organism>
<dbReference type="InterPro" id="IPR011990">
    <property type="entry name" value="TPR-like_helical_dom_sf"/>
</dbReference>
<gene>
    <name evidence="4" type="ORF">ACFL27_12360</name>
</gene>
<proteinExistence type="predicted"/>
<dbReference type="SUPFAM" id="SSF48452">
    <property type="entry name" value="TPR-like"/>
    <property type="match status" value="1"/>
</dbReference>
<reference evidence="4 5" key="1">
    <citation type="submission" date="2024-09" db="EMBL/GenBank/DDBJ databases">
        <title>Laminarin stimulates single cell rates of sulfate reduction while oxygen inhibits transcriptomic activity in coastal marine sediment.</title>
        <authorList>
            <person name="Lindsay M."/>
            <person name="Orcutt B."/>
            <person name="Emerson D."/>
            <person name="Stepanauskas R."/>
            <person name="D'Angelo T."/>
        </authorList>
    </citation>
    <scope>NUCLEOTIDE SEQUENCE [LARGE SCALE GENOMIC DNA]</scope>
    <source>
        <strain evidence="4">SAG AM-311-K15</strain>
    </source>
</reference>
<evidence type="ECO:0000313" key="4">
    <source>
        <dbReference type="EMBL" id="MFC1850978.1"/>
    </source>
</evidence>
<feature type="transmembrane region" description="Helical" evidence="1">
    <location>
        <begin position="21"/>
        <end position="38"/>
    </location>
</feature>
<evidence type="ECO:0000259" key="3">
    <source>
        <dbReference type="Pfam" id="PF12770"/>
    </source>
</evidence>
<dbReference type="EMBL" id="JBHPBY010000140">
    <property type="protein sequence ID" value="MFC1850978.1"/>
    <property type="molecule type" value="Genomic_DNA"/>
</dbReference>
<keyword evidence="1" id="KW-0472">Membrane</keyword>
<comment type="caution">
    <text evidence="4">The sequence shown here is derived from an EMBL/GenBank/DDBJ whole genome shotgun (WGS) entry which is preliminary data.</text>
</comment>
<evidence type="ECO:0000313" key="5">
    <source>
        <dbReference type="Proteomes" id="UP001594351"/>
    </source>
</evidence>
<dbReference type="Proteomes" id="UP001594351">
    <property type="component" value="Unassembled WGS sequence"/>
</dbReference>
<evidence type="ECO:0000259" key="2">
    <source>
        <dbReference type="Pfam" id="PF08308"/>
    </source>
</evidence>
<sequence>MRSICNSNIVSQMVNIGRTSIILFIVIIMTAASIAVAQDKKKVGVINISGPAMTEKLTAILSEMIRDLLFEDENFDIIPRETMEDLLVSSGYEGSLICQNLECCLAIGQIIKAQFMIYGVVDKSETGYHYQLHLVDVDQMKTVRQVKDDVTGDQKELLKKIQAGTEDLIRGKCRLSIQSTPAGAEVYFGSKLVGKTPVNIKLNVLHDYSFKVTYNDDSSQNLDVHVELEQSLERHVKFGDEDMVSEPFELIIYPSLEGNDELPDGLKLKSKIYGLSHVKDAHYGDYIFLKSVYYLNKEVELLVGKKKDKIIVAPADLNFHTAPDFGTLYNLRYKQARIALQQKSYEKAHQLFEHQILSRLMFKKRYNSVAWLYYEMFTVFAGHDDDTSRRDMLQNAAKYALLSDDDTLFVLAQVELFRLLRKNGQYKQAQLVLDTVEKHNVLSEKKALRTMVQLERISLLIELGDLQQAQELLTVLKGYRSSLSANHIYVALIQFYEGRLALFHRDTLTAYNLFTTAARIFRKHLFEGYPLANLYHNLTYLSFQLGLFTKAKQYLNEYSSKIHQKAQNSLESSKNLKNLGDMAYLSGDFHQAYDRYFEAYNIRKKLCPATLMMAEIMNRCGFATLKLKNNSAASEYFRQAIKLESMLNLADINTAEGFYGLAECELEQDNASTAIEFYKKAIKTMTRLRPARLLGTPIEIVQYRDYYTQLITTLFATNQWKIAFEYTEQYIEHVFTPAIISQFYLNKKLISPQSREKYTQLISDLKAEQNLLDMTCPEKGSGTIQDYQNSLEAYLTFFDQIKHEYKQYYGLRIVENRNFETLVQSLENGTLLLTYFPCQEFSLLFSILKTTSNAYDFQAMHLALGERDLKKKIEEIFSLVTLDQTEQDSLKRWSSVTGDLYQALIGPVEKSIKKSRRIIIIPINVYYGVPFSGLCAKVDSAGRLSYLADQRTVHIIPSLRSYSLLSERAKNDAGAHTFSQAVILHDPAYTSTIKEDETFHALMLPEAARKQNVLPEKMKVSNFETAISALNVEKYSQAKVIETVVKKSYQEPTILQLSCPAFIDNCRPFGSYFHFSSPLLTTGEESDGRLYLSELMKNTHFHQGGAIFLPQLCLVRSRFFNHCSLALMSQIYLTAGINCFFYSLWPAGNESTEIILREFYAQLLLKVPRNLALQRAIQKVRKNKKFAHPRYWAGFTFLGKR</sequence>
<keyword evidence="1" id="KW-1133">Transmembrane helix</keyword>
<dbReference type="SMART" id="SM00028">
    <property type="entry name" value="TPR"/>
    <property type="match status" value="3"/>
</dbReference>
<dbReference type="PANTHER" id="PTHR10098">
    <property type="entry name" value="RAPSYN-RELATED"/>
    <property type="match status" value="1"/>
</dbReference>
<dbReference type="InterPro" id="IPR019734">
    <property type="entry name" value="TPR_rpt"/>
</dbReference>
<keyword evidence="1" id="KW-0812">Transmembrane</keyword>
<name>A0ABV6YY30_UNCC1</name>
<dbReference type="InterPro" id="IPR013229">
    <property type="entry name" value="PEGA"/>
</dbReference>
<protein>
    <submittedName>
        <fullName evidence="4">CHAT domain-containing protein</fullName>
    </submittedName>
</protein>
<dbReference type="InterPro" id="IPR024983">
    <property type="entry name" value="CHAT_dom"/>
</dbReference>
<accession>A0ABV6YY30</accession>
<evidence type="ECO:0000256" key="1">
    <source>
        <dbReference type="SAM" id="Phobius"/>
    </source>
</evidence>
<keyword evidence="5" id="KW-1185">Reference proteome</keyword>
<dbReference type="Gene3D" id="1.25.40.10">
    <property type="entry name" value="Tetratricopeptide repeat domain"/>
    <property type="match status" value="1"/>
</dbReference>
<dbReference type="Pfam" id="PF12770">
    <property type="entry name" value="CHAT"/>
    <property type="match status" value="1"/>
</dbReference>
<dbReference type="Pfam" id="PF08308">
    <property type="entry name" value="PEGA"/>
    <property type="match status" value="1"/>
</dbReference>